<sequence length="106" mass="13021">MISALFAFYDRTPEYDFTFHKLLSRQYENGRTIVLKYLDKPIQELQQDIEQDIMERRQEEERQKTIARLNMSKKRKRINGGSKRSRAYKTKRTMKLNKQMRFRLKN</sequence>
<protein>
    <submittedName>
        <fullName evidence="1">Uncharacterized protein</fullName>
    </submittedName>
</protein>
<evidence type="ECO:0000313" key="1">
    <source>
        <dbReference type="EMBL" id="QHT18844.1"/>
    </source>
</evidence>
<proteinExistence type="predicted"/>
<organism evidence="1">
    <name type="scientific">viral metagenome</name>
    <dbReference type="NCBI Taxonomy" id="1070528"/>
    <lineage>
        <taxon>unclassified sequences</taxon>
        <taxon>metagenomes</taxon>
        <taxon>organismal metagenomes</taxon>
    </lineage>
</organism>
<reference evidence="1" key="1">
    <citation type="journal article" date="2020" name="Nature">
        <title>Giant virus diversity and host interactions through global metagenomics.</title>
        <authorList>
            <person name="Schulz F."/>
            <person name="Roux S."/>
            <person name="Paez-Espino D."/>
            <person name="Jungbluth S."/>
            <person name="Walsh D.A."/>
            <person name="Denef V.J."/>
            <person name="McMahon K.D."/>
            <person name="Konstantinidis K.T."/>
            <person name="Eloe-Fadrosh E.A."/>
            <person name="Kyrpides N.C."/>
            <person name="Woyke T."/>
        </authorList>
    </citation>
    <scope>NUCLEOTIDE SEQUENCE</scope>
    <source>
        <strain evidence="1">GVMAG-M-3300023174-49</strain>
    </source>
</reference>
<name>A0A6C0DR41_9ZZZZ</name>
<dbReference type="EMBL" id="MN739660">
    <property type="protein sequence ID" value="QHT18844.1"/>
    <property type="molecule type" value="Genomic_DNA"/>
</dbReference>
<accession>A0A6C0DR41</accession>
<dbReference type="AlphaFoldDB" id="A0A6C0DR41"/>